<gene>
    <name evidence="1" type="ORF">NRIC_35530</name>
</gene>
<proteinExistence type="predicted"/>
<comment type="caution">
    <text evidence="1">The sequence shown here is derived from an EMBL/GenBank/DDBJ whole genome shotgun (WGS) entry which is preliminary data.</text>
</comment>
<dbReference type="EMBL" id="BJCC01000035">
    <property type="protein sequence ID" value="GCF95662.1"/>
    <property type="molecule type" value="Genomic_DNA"/>
</dbReference>
<protein>
    <submittedName>
        <fullName evidence="1">Uncharacterized protein</fullName>
    </submittedName>
</protein>
<sequence length="50" mass="5986">MNTIKKNAKRNWKTKVIKKLVERSYMENRICVIAGFYEPVNPKFKRKASK</sequence>
<name>A0A4P5PJ96_9ENTE</name>
<dbReference type="AlphaFoldDB" id="A0A4P5PJ96"/>
<dbReference type="Proteomes" id="UP000290567">
    <property type="component" value="Unassembled WGS sequence"/>
</dbReference>
<accession>A0A4P5PJ96</accession>
<keyword evidence="2" id="KW-1185">Reference proteome</keyword>
<evidence type="ECO:0000313" key="2">
    <source>
        <dbReference type="Proteomes" id="UP000290567"/>
    </source>
</evidence>
<organism evidence="1 2">
    <name type="scientific">Enterococcus florum</name>
    <dbReference type="NCBI Taxonomy" id="2480627"/>
    <lineage>
        <taxon>Bacteria</taxon>
        <taxon>Bacillati</taxon>
        <taxon>Bacillota</taxon>
        <taxon>Bacilli</taxon>
        <taxon>Lactobacillales</taxon>
        <taxon>Enterococcaceae</taxon>
        <taxon>Enterococcus</taxon>
    </lineage>
</organism>
<evidence type="ECO:0000313" key="1">
    <source>
        <dbReference type="EMBL" id="GCF95662.1"/>
    </source>
</evidence>
<reference evidence="2" key="1">
    <citation type="submission" date="2019-02" db="EMBL/GenBank/DDBJ databases">
        <title>Draft genome sequence of Enterococcus sp. Gos25-1.</title>
        <authorList>
            <person name="Tanaka N."/>
            <person name="Shiwa Y."/>
            <person name="Fujita N."/>
        </authorList>
    </citation>
    <scope>NUCLEOTIDE SEQUENCE [LARGE SCALE GENOMIC DNA]</scope>
    <source>
        <strain evidence="2">Gos25-1</strain>
    </source>
</reference>